<proteinExistence type="predicted"/>
<evidence type="ECO:0000313" key="1">
    <source>
        <dbReference type="EMBL" id="KXA99118.1"/>
    </source>
</evidence>
<evidence type="ECO:0000313" key="2">
    <source>
        <dbReference type="Proteomes" id="UP000070520"/>
    </source>
</evidence>
<dbReference type="Proteomes" id="UP000070520">
    <property type="component" value="Unassembled WGS sequence"/>
</dbReference>
<feature type="non-terminal residue" evidence="1">
    <location>
        <position position="1"/>
    </location>
</feature>
<dbReference type="AlphaFoldDB" id="A0A133UY62"/>
<name>A0A133UY62_9EURY</name>
<protein>
    <submittedName>
        <fullName evidence="1">Uncharacterized protein</fullName>
    </submittedName>
</protein>
<sequence>KNSKTVGKDSPSTKKLKPSFTIPGISVEEVEGKIIIMIGEKTDTMEYILIVFKFCSFNLSTLN</sequence>
<accession>A0A133UY62</accession>
<comment type="caution">
    <text evidence="1">The sequence shown here is derived from an EMBL/GenBank/DDBJ whole genome shotgun (WGS) entry which is preliminary data.</text>
</comment>
<gene>
    <name evidence="1" type="ORF">AKJ42_03710</name>
</gene>
<organism evidence="1 2">
    <name type="scientific">candidate division MSBL1 archaeon SCGC-AAA261C02</name>
    <dbReference type="NCBI Taxonomy" id="1698272"/>
    <lineage>
        <taxon>Archaea</taxon>
        <taxon>Methanobacteriati</taxon>
        <taxon>Methanobacteriota</taxon>
        <taxon>candidate division MSBL1</taxon>
    </lineage>
</organism>
<keyword evidence="2" id="KW-1185">Reference proteome</keyword>
<reference evidence="1 2" key="1">
    <citation type="journal article" date="2016" name="Sci. Rep.">
        <title>Metabolic traits of an uncultured archaeal lineage -MSBL1- from brine pools of the Red Sea.</title>
        <authorList>
            <person name="Mwirichia R."/>
            <person name="Alam I."/>
            <person name="Rashid M."/>
            <person name="Vinu M."/>
            <person name="Ba-Alawi W."/>
            <person name="Anthony Kamau A."/>
            <person name="Kamanda Ngugi D."/>
            <person name="Goker M."/>
            <person name="Klenk H.P."/>
            <person name="Bajic V."/>
            <person name="Stingl U."/>
        </authorList>
    </citation>
    <scope>NUCLEOTIDE SEQUENCE [LARGE SCALE GENOMIC DNA]</scope>
    <source>
        <strain evidence="1">SCGC-AAA261C02</strain>
    </source>
</reference>
<dbReference type="EMBL" id="LHXW01000068">
    <property type="protein sequence ID" value="KXA99118.1"/>
    <property type="molecule type" value="Genomic_DNA"/>
</dbReference>